<dbReference type="AlphaFoldDB" id="A0A127FDX5"/>
<keyword evidence="2" id="KW-1185">Reference proteome</keyword>
<keyword evidence="1" id="KW-0489">Methyltransferase</keyword>
<dbReference type="Pfam" id="PF05369">
    <property type="entry name" value="MtmB"/>
    <property type="match status" value="1"/>
</dbReference>
<dbReference type="RefSeq" id="WP_066921694.1">
    <property type="nucleotide sequence ID" value="NZ_CP011971.1"/>
</dbReference>
<protein>
    <submittedName>
        <fullName evidence="1">Methylamine---corrinoid protein Co-methyltransferase</fullName>
        <ecNumber evidence="1">2.1.1.248</ecNumber>
    </submittedName>
</protein>
<reference evidence="1 2" key="1">
    <citation type="submission" date="2015-06" db="EMBL/GenBank/DDBJ databases">
        <title>A Comprehensive Approach to Explore the Metabolic and Phylogenetic Diversity of Bacterial Steroid Degradation in the Environment: Testosterone as an Example.</title>
        <authorList>
            <person name="Yang F.-C."/>
            <person name="Chen Y.-L."/>
            <person name="Yu C.-P."/>
            <person name="Tang S.-L."/>
            <person name="Wang P.-H."/>
            <person name="Ismail W."/>
            <person name="Wang C.-H."/>
            <person name="Yang C.-Y."/>
            <person name="Chiang Y.-R."/>
        </authorList>
    </citation>
    <scope>NUCLEOTIDE SEQUENCE [LARGE SCALE GENOMIC DNA]</scope>
    <source>
        <strain evidence="1 2">DSM 18526</strain>
    </source>
</reference>
<dbReference type="Proteomes" id="UP000070250">
    <property type="component" value="Chromosome"/>
</dbReference>
<organism evidence="1 2">
    <name type="scientific">Steroidobacter denitrificans</name>
    <dbReference type="NCBI Taxonomy" id="465721"/>
    <lineage>
        <taxon>Bacteria</taxon>
        <taxon>Pseudomonadati</taxon>
        <taxon>Pseudomonadota</taxon>
        <taxon>Gammaproteobacteria</taxon>
        <taxon>Steroidobacterales</taxon>
        <taxon>Steroidobacteraceae</taxon>
        <taxon>Steroidobacter</taxon>
    </lineage>
</organism>
<dbReference type="STRING" id="465721.ACG33_12615"/>
<evidence type="ECO:0000313" key="1">
    <source>
        <dbReference type="EMBL" id="AMN47925.1"/>
    </source>
</evidence>
<dbReference type="GO" id="GO:0043852">
    <property type="term" value="F:monomethylamine methyltransferase activity"/>
    <property type="evidence" value="ECO:0007669"/>
    <property type="project" value="UniProtKB-EC"/>
</dbReference>
<name>A0A127FDX5_STEDE</name>
<dbReference type="SUPFAM" id="SSF75098">
    <property type="entry name" value="Monomethylamine methyltransferase MtmB"/>
    <property type="match status" value="1"/>
</dbReference>
<dbReference type="EMBL" id="CP011971">
    <property type="protein sequence ID" value="AMN47925.1"/>
    <property type="molecule type" value="Genomic_DNA"/>
</dbReference>
<dbReference type="GO" id="GO:0032259">
    <property type="term" value="P:methylation"/>
    <property type="evidence" value="ECO:0007669"/>
    <property type="project" value="UniProtKB-KW"/>
</dbReference>
<proteinExistence type="predicted"/>
<dbReference type="KEGG" id="sdf:ACG33_12615"/>
<gene>
    <name evidence="1" type="ORF">ACG33_12615</name>
</gene>
<dbReference type="InterPro" id="IPR036655">
    <property type="entry name" value="MtmB_sf"/>
</dbReference>
<accession>A0A127FDX5</accession>
<evidence type="ECO:0000313" key="2">
    <source>
        <dbReference type="Proteomes" id="UP000070250"/>
    </source>
</evidence>
<keyword evidence="1" id="KW-0808">Transferase</keyword>
<dbReference type="EC" id="2.1.1.248" evidence="1"/>
<dbReference type="SMR" id="A0A127FDX5"/>
<dbReference type="InterPro" id="IPR008031">
    <property type="entry name" value="MtmB_MeTrfase"/>
</dbReference>
<sequence length="449" mass="49442">MIPSIEFQHRASRGPVTAVDDFDLELAFKVRELVAEYEIKYDPEQLVVDDRTADAIFEAAVRHLAEIGLYFQSTGRVIKYEEQEIRQFARESQQNPACVNLGKGAERMQLRYRRGSDTWAPTNYGGPAGVAEMEWFIPYVQSFAQEPSVKGFGIVPGLARLGNLDPKAGQLSEVTVALWEQEALREALKRTGRLDMNLGLLCTASTPSGTMSVMASGYRDSFNTQIGIHIMPEQKLSWNPLLLTQYCELTGIEPWQSAMSCIGGLCRDAADVAVVMLANALGQLSYAKAGSMSYFPSHLDGTWATRASHWAFSGAARAAERHLGLAIGTSISGIDKAWRTPLTLWQSAGVVVTSVASGLSYAWIAGHTGLEARLIGQMMNGCAGMAPDRANELAQKIMRKVDELLPQQTKQLPFYEAYDVNTVKPRPEYEKAMLQTCDELAALGMPFRE</sequence>
<dbReference type="Gene3D" id="3.20.20.460">
    <property type="entry name" value="Monomethylamine methyltransferase MtmB"/>
    <property type="match status" value="1"/>
</dbReference>